<keyword evidence="6" id="KW-0269">Exonuclease</keyword>
<keyword evidence="7" id="KW-0067">ATP-binding</keyword>
<gene>
    <name evidence="11" type="ORF">H8689_03055</name>
</gene>
<organism evidence="11 12">
    <name type="scientific">Wansuia hejianensis</name>
    <dbReference type="NCBI Taxonomy" id="2763667"/>
    <lineage>
        <taxon>Bacteria</taxon>
        <taxon>Bacillati</taxon>
        <taxon>Bacillota</taxon>
        <taxon>Clostridia</taxon>
        <taxon>Lachnospirales</taxon>
        <taxon>Lachnospiraceae</taxon>
        <taxon>Wansuia</taxon>
    </lineage>
</organism>
<dbReference type="InterPro" id="IPR038726">
    <property type="entry name" value="PDDEXK_AddAB-type"/>
</dbReference>
<dbReference type="RefSeq" id="WP_249322944.1">
    <property type="nucleotide sequence ID" value="NZ_JACRTK010000001.1"/>
</dbReference>
<keyword evidence="9" id="KW-0234">DNA repair</keyword>
<keyword evidence="8" id="KW-0238">DNA-binding</keyword>
<keyword evidence="12" id="KW-1185">Reference proteome</keyword>
<evidence type="ECO:0000256" key="1">
    <source>
        <dbReference type="ARBA" id="ARBA00022722"/>
    </source>
</evidence>
<evidence type="ECO:0000256" key="8">
    <source>
        <dbReference type="ARBA" id="ARBA00023125"/>
    </source>
</evidence>
<dbReference type="GO" id="GO:0005524">
    <property type="term" value="F:ATP binding"/>
    <property type="evidence" value="ECO:0007669"/>
    <property type="project" value="UniProtKB-KW"/>
</dbReference>
<dbReference type="GO" id="GO:0003677">
    <property type="term" value="F:DNA binding"/>
    <property type="evidence" value="ECO:0007669"/>
    <property type="project" value="UniProtKB-KW"/>
</dbReference>
<feature type="domain" description="PD-(D/E)XK endonuclease-like" evidence="10">
    <location>
        <begin position="595"/>
        <end position="888"/>
    </location>
</feature>
<dbReference type="Gene3D" id="3.90.320.10">
    <property type="match status" value="1"/>
</dbReference>
<keyword evidence="3" id="KW-0227">DNA damage</keyword>
<evidence type="ECO:0000256" key="3">
    <source>
        <dbReference type="ARBA" id="ARBA00022763"/>
    </source>
</evidence>
<evidence type="ECO:0000256" key="7">
    <source>
        <dbReference type="ARBA" id="ARBA00022840"/>
    </source>
</evidence>
<keyword evidence="4" id="KW-0378">Hydrolase</keyword>
<evidence type="ECO:0000256" key="9">
    <source>
        <dbReference type="ARBA" id="ARBA00023204"/>
    </source>
</evidence>
<dbReference type="EMBL" id="JACRTK010000001">
    <property type="protein sequence ID" value="MBC8590117.1"/>
    <property type="molecule type" value="Genomic_DNA"/>
</dbReference>
<dbReference type="AlphaFoldDB" id="A0A926EZ02"/>
<keyword evidence="5" id="KW-0347">Helicase</keyword>
<keyword evidence="1" id="KW-0540">Nuclease</keyword>
<evidence type="ECO:0000256" key="2">
    <source>
        <dbReference type="ARBA" id="ARBA00022741"/>
    </source>
</evidence>
<dbReference type="Pfam" id="PF12705">
    <property type="entry name" value="PDDEXK_1"/>
    <property type="match status" value="1"/>
</dbReference>
<sequence>MENMELYEFCKGNLLDEKLFIVPSRSIGLQMINKITRDGYPTINLRPITLKRLAFEILEDYIENNNILIIDEILGSNLIMDTLKEINNEDKDFFFKEDLIDAKTAEEIYKVIMELKYAKLENFPKEKNIDKIYEGYERSLKELNAMDFCDIVRKSCESESLQEYKSKKIGIAENIEFHNVEKDLFEKLIENNCTRIKMPVKRVDGQPKNYYFKDHNIWDLKGKDIVFFEEYGVLNEINYIIKDIKNKRIAIDQVVIAYTNGKYADLINIEFEKNQIPITFGQGLGIESSSAYRFIDTIFSWAKNYYNLDEIRPIFINNDIKIQAKYGEIDGSISPSSMYEELVVSRILYGKENYNRILGINKLQNNLDINLGTYSTYRRDWLKEFFGDLFYAIPDKGQVSFSDYIPRLINLIRKYTRNLNKYDGAAKEVVIETLNRIQSIKMEVNREEYFDTILSYIKQNKILRAQAQPGAVFATSFKNAGYTGRGYLYLIGLDSNTLSNKVVESPILLDVSRNRISNSLSYAHESYRYKKYKIKELLTADFKNISIGYSNFDTVDVKIQSPSQIYNELKDRYGDNHREDIESLWTIYGKDLAKSGTSLETLAECSRKAYLRYKMGLMPKEEVDIKIDRWLDPLTKGNIVHFVLNQYFDLDKGEQKDGILEELVNIQCENVKIDNPYILKEVYLREKDDILRTCKNTIIMTEKDSQWQVLVNELSFGDRERKYNKIFGDLPKQKINIGGIDLYISGSIDRVDINRNDPSSFRIVDYKTGSKWNFDKKLRITKGRGKNKTYDYSQTQKLQYYIYKKALEKILETRSDIYPNPKINNFIYIFGEEEDPIIDIEFNEEFVQDIENRIIGLLNIDILESEKDIVFDETNGLSCKYCDYKAICIVDKNLGDVEMEVEY</sequence>
<keyword evidence="2" id="KW-0547">Nucleotide-binding</keyword>
<evidence type="ECO:0000313" key="11">
    <source>
        <dbReference type="EMBL" id="MBC8590117.1"/>
    </source>
</evidence>
<dbReference type="SUPFAM" id="SSF52980">
    <property type="entry name" value="Restriction endonuclease-like"/>
    <property type="match status" value="1"/>
</dbReference>
<name>A0A926EZ02_9FIRM</name>
<dbReference type="InterPro" id="IPR011335">
    <property type="entry name" value="Restrct_endonuc-II-like"/>
</dbReference>
<comment type="caution">
    <text evidence="11">The sequence shown here is derived from an EMBL/GenBank/DDBJ whole genome shotgun (WGS) entry which is preliminary data.</text>
</comment>
<evidence type="ECO:0000259" key="10">
    <source>
        <dbReference type="Pfam" id="PF12705"/>
    </source>
</evidence>
<dbReference type="Proteomes" id="UP000601522">
    <property type="component" value="Unassembled WGS sequence"/>
</dbReference>
<dbReference type="GO" id="GO:0004527">
    <property type="term" value="F:exonuclease activity"/>
    <property type="evidence" value="ECO:0007669"/>
    <property type="project" value="UniProtKB-KW"/>
</dbReference>
<protein>
    <submittedName>
        <fullName evidence="11">PD-(D/E)XK nuclease family protein</fullName>
    </submittedName>
</protein>
<evidence type="ECO:0000256" key="4">
    <source>
        <dbReference type="ARBA" id="ARBA00022801"/>
    </source>
</evidence>
<evidence type="ECO:0000256" key="6">
    <source>
        <dbReference type="ARBA" id="ARBA00022839"/>
    </source>
</evidence>
<evidence type="ECO:0000313" key="12">
    <source>
        <dbReference type="Proteomes" id="UP000601522"/>
    </source>
</evidence>
<accession>A0A926EZ02</accession>
<dbReference type="SUPFAM" id="SSF52540">
    <property type="entry name" value="P-loop containing nucleoside triphosphate hydrolases"/>
    <property type="match status" value="1"/>
</dbReference>
<dbReference type="InterPro" id="IPR027417">
    <property type="entry name" value="P-loop_NTPase"/>
</dbReference>
<reference evidence="11 12" key="1">
    <citation type="submission" date="2020-08" db="EMBL/GenBank/DDBJ databases">
        <title>Genome public.</title>
        <authorList>
            <person name="Liu C."/>
            <person name="Sun Q."/>
        </authorList>
    </citation>
    <scope>NUCLEOTIDE SEQUENCE [LARGE SCALE GENOMIC DNA]</scope>
    <source>
        <strain evidence="11 12">NSJ-26</strain>
    </source>
</reference>
<evidence type="ECO:0000256" key="5">
    <source>
        <dbReference type="ARBA" id="ARBA00022806"/>
    </source>
</evidence>
<proteinExistence type="predicted"/>
<dbReference type="InterPro" id="IPR011604">
    <property type="entry name" value="PDDEXK-like_dom_sf"/>
</dbReference>
<dbReference type="GO" id="GO:0006281">
    <property type="term" value="P:DNA repair"/>
    <property type="evidence" value="ECO:0007669"/>
    <property type="project" value="UniProtKB-KW"/>
</dbReference>
<dbReference type="GO" id="GO:0004386">
    <property type="term" value="F:helicase activity"/>
    <property type="evidence" value="ECO:0007669"/>
    <property type="project" value="UniProtKB-KW"/>
</dbReference>